<evidence type="ECO:0000256" key="3">
    <source>
        <dbReference type="ARBA" id="ARBA00023221"/>
    </source>
</evidence>
<keyword evidence="3" id="KW-0443">Lipid metabolism</keyword>
<dbReference type="SUPFAM" id="SSF51735">
    <property type="entry name" value="NAD(P)-binding Rossmann-fold domains"/>
    <property type="match status" value="1"/>
</dbReference>
<dbReference type="NCBIfam" id="NF005559">
    <property type="entry name" value="PRK07231.1"/>
    <property type="match status" value="1"/>
</dbReference>
<evidence type="ECO:0000256" key="2">
    <source>
        <dbReference type="ARBA" id="ARBA00023002"/>
    </source>
</evidence>
<dbReference type="PROSITE" id="PS00061">
    <property type="entry name" value="ADH_SHORT"/>
    <property type="match status" value="1"/>
</dbReference>
<dbReference type="PRINTS" id="PR00081">
    <property type="entry name" value="GDHRDH"/>
</dbReference>
<dbReference type="Pfam" id="PF13561">
    <property type="entry name" value="adh_short_C2"/>
    <property type="match status" value="1"/>
</dbReference>
<dbReference type="EC" id="1.1.1.47" evidence="4"/>
<dbReference type="PANTHER" id="PTHR42879">
    <property type="entry name" value="3-OXOACYL-(ACYL-CARRIER-PROTEIN) REDUCTASE"/>
    <property type="match status" value="1"/>
</dbReference>
<dbReference type="GO" id="GO:0047936">
    <property type="term" value="F:glucose 1-dehydrogenase [NAD(P)+] activity"/>
    <property type="evidence" value="ECO:0007669"/>
    <property type="project" value="UniProtKB-EC"/>
</dbReference>
<gene>
    <name evidence="4" type="ORF">GC105_11890</name>
</gene>
<dbReference type="Proteomes" id="UP000440004">
    <property type="component" value="Unassembled WGS sequence"/>
</dbReference>
<dbReference type="PRINTS" id="PR00080">
    <property type="entry name" value="SDRFAMILY"/>
</dbReference>
<proteinExistence type="inferred from homology"/>
<dbReference type="InterPro" id="IPR002347">
    <property type="entry name" value="SDR_fam"/>
</dbReference>
<dbReference type="PANTHER" id="PTHR42879:SF2">
    <property type="entry name" value="3-OXOACYL-[ACYL-CARRIER-PROTEIN] REDUCTASE FABG"/>
    <property type="match status" value="1"/>
</dbReference>
<comment type="similarity">
    <text evidence="1">Belongs to the short-chain dehydrogenases/reductases (SDR) family.</text>
</comment>
<comment type="caution">
    <text evidence="4">The sequence shown here is derived from an EMBL/GenBank/DDBJ whole genome shotgun (WGS) entry which is preliminary data.</text>
</comment>
<evidence type="ECO:0000256" key="1">
    <source>
        <dbReference type="ARBA" id="ARBA00006484"/>
    </source>
</evidence>
<dbReference type="CDD" id="cd05233">
    <property type="entry name" value="SDR_c"/>
    <property type="match status" value="1"/>
</dbReference>
<keyword evidence="5" id="KW-1185">Reference proteome</keyword>
<keyword evidence="3" id="KW-0753">Steroid metabolism</keyword>
<dbReference type="RefSeq" id="WP_152805060.1">
    <property type="nucleotide sequence ID" value="NZ_WHNX01000019.1"/>
</dbReference>
<protein>
    <submittedName>
        <fullName evidence="4">Glucose 1-dehydrogenase</fullName>
        <ecNumber evidence="4">1.1.1.47</ecNumber>
    </submittedName>
</protein>
<dbReference type="AlphaFoldDB" id="A0A6A7KAU4"/>
<dbReference type="InterPro" id="IPR050259">
    <property type="entry name" value="SDR"/>
</dbReference>
<dbReference type="InterPro" id="IPR036291">
    <property type="entry name" value="NAD(P)-bd_dom_sf"/>
</dbReference>
<evidence type="ECO:0000313" key="5">
    <source>
        <dbReference type="Proteomes" id="UP000440004"/>
    </source>
</evidence>
<evidence type="ECO:0000313" key="4">
    <source>
        <dbReference type="EMBL" id="MPW26492.1"/>
    </source>
</evidence>
<dbReference type="Gene3D" id="3.40.50.720">
    <property type="entry name" value="NAD(P)-binding Rossmann-like Domain"/>
    <property type="match status" value="1"/>
</dbReference>
<name>A0A6A7KAU4_9FIRM</name>
<sequence>MKLKGKVAIVTGASSGMGKEIAYYYAKEGAKVMAVARRIEKLDVLVEESKNLDGKIVPLVADVSYKDQIEKMIDETIKVFGTLDILVNNAGIMDDFSPVGDVNDDMWEKVLNVNLNGPFYATKKAINYFKEKGSGVIINTASIGGLHGGRAGAAYTVSKHGIIGLTKNTAIMYAKQNIRCNAICPGGIETDIGNGAFMKNINEDGMNLVMAGSGTNPRTGKPNEIATVAVFLASDDAGFINGQCIAVDGGWTAY</sequence>
<keyword evidence="2 4" id="KW-0560">Oxidoreductase</keyword>
<dbReference type="InterPro" id="IPR020904">
    <property type="entry name" value="Sc_DH/Rdtase_CS"/>
</dbReference>
<organism evidence="4 5">
    <name type="scientific">Alkalibaculum sporogenes</name>
    <dbReference type="NCBI Taxonomy" id="2655001"/>
    <lineage>
        <taxon>Bacteria</taxon>
        <taxon>Bacillati</taxon>
        <taxon>Bacillota</taxon>
        <taxon>Clostridia</taxon>
        <taxon>Eubacteriales</taxon>
        <taxon>Eubacteriaceae</taxon>
        <taxon>Alkalibaculum</taxon>
    </lineage>
</organism>
<accession>A0A6A7KAU4</accession>
<reference evidence="4 5" key="1">
    <citation type="submission" date="2019-10" db="EMBL/GenBank/DDBJ databases">
        <title>Alkalibaculum tamaniensis sp.nov., a new alkaliphilic acetogen, isolated on methoxylated aromatics from a mud volcano.</title>
        <authorList>
            <person name="Khomyakova M.A."/>
            <person name="Merkel A.Y."/>
            <person name="Bonch-Osmolovskaya E.A."/>
            <person name="Slobodkin A.I."/>
        </authorList>
    </citation>
    <scope>NUCLEOTIDE SEQUENCE [LARGE SCALE GENOMIC DNA]</scope>
    <source>
        <strain evidence="4 5">M08DMB</strain>
    </source>
</reference>
<dbReference type="GO" id="GO:0008206">
    <property type="term" value="P:bile acid metabolic process"/>
    <property type="evidence" value="ECO:0007669"/>
    <property type="project" value="UniProtKB-ARBA"/>
</dbReference>
<dbReference type="EMBL" id="WHNX01000019">
    <property type="protein sequence ID" value="MPW26492.1"/>
    <property type="molecule type" value="Genomic_DNA"/>
</dbReference>
<dbReference type="FunFam" id="3.40.50.720:FF:000084">
    <property type="entry name" value="Short-chain dehydrogenase reductase"/>
    <property type="match status" value="1"/>
</dbReference>